<dbReference type="InterPro" id="IPR036179">
    <property type="entry name" value="Ig-like_dom_sf"/>
</dbReference>
<evidence type="ECO:0000313" key="1">
    <source>
        <dbReference type="Ensembl" id="ENSEEEP00000054857.1"/>
    </source>
</evidence>
<name>A0AAY5EEL3_ELEEL</name>
<dbReference type="Proteomes" id="UP000314983">
    <property type="component" value="Chromosome 2"/>
</dbReference>
<proteinExistence type="predicted"/>
<protein>
    <recommendedName>
        <fullName evidence="3">Ig-like domain-containing protein</fullName>
    </recommendedName>
</protein>
<dbReference type="InterPro" id="IPR013783">
    <property type="entry name" value="Ig-like_fold"/>
</dbReference>
<sequence>TYFITVCGLRQGAVFCDFVFVQTGQNQTLSPGITNKMDTILWKHINNKVVEYENGNIEWYRFKGKALFNKETGNLTLLRVDATYEGTFEYEIQALNFASSIFKYCLKEQTLLSDAVSKPKCSMNPPVRATFEWTGPDGFTYYGDNITITKNGTLDSIYFCHVKNEVSQNFTHLLLKDCFSGNGIKNN</sequence>
<organism evidence="1 2">
    <name type="scientific">Electrophorus electricus</name>
    <name type="common">Electric eel</name>
    <name type="synonym">Gymnotus electricus</name>
    <dbReference type="NCBI Taxonomy" id="8005"/>
    <lineage>
        <taxon>Eukaryota</taxon>
        <taxon>Metazoa</taxon>
        <taxon>Chordata</taxon>
        <taxon>Craniata</taxon>
        <taxon>Vertebrata</taxon>
        <taxon>Euteleostomi</taxon>
        <taxon>Actinopterygii</taxon>
        <taxon>Neopterygii</taxon>
        <taxon>Teleostei</taxon>
        <taxon>Ostariophysi</taxon>
        <taxon>Gymnotiformes</taxon>
        <taxon>Gymnotoidei</taxon>
        <taxon>Gymnotidae</taxon>
        <taxon>Electrophorus</taxon>
    </lineage>
</organism>
<reference evidence="1" key="3">
    <citation type="submission" date="2025-09" db="UniProtKB">
        <authorList>
            <consortium name="Ensembl"/>
        </authorList>
    </citation>
    <scope>IDENTIFICATION</scope>
</reference>
<evidence type="ECO:0000313" key="2">
    <source>
        <dbReference type="Proteomes" id="UP000314983"/>
    </source>
</evidence>
<dbReference type="GeneTree" id="ENSGT01140000282724"/>
<keyword evidence="2" id="KW-1185">Reference proteome</keyword>
<dbReference type="Gene3D" id="2.60.40.10">
    <property type="entry name" value="Immunoglobulins"/>
    <property type="match status" value="1"/>
</dbReference>
<dbReference type="AlphaFoldDB" id="A0AAY5EEL3"/>
<dbReference type="SUPFAM" id="SSF48726">
    <property type="entry name" value="Immunoglobulin"/>
    <property type="match status" value="1"/>
</dbReference>
<dbReference type="Ensembl" id="ENSEEET00000062147.1">
    <property type="protein sequence ID" value="ENSEEEP00000054857.1"/>
    <property type="gene ID" value="ENSEEEG00000028963.1"/>
</dbReference>
<accession>A0AAY5EEL3</accession>
<evidence type="ECO:0008006" key="3">
    <source>
        <dbReference type="Google" id="ProtNLM"/>
    </source>
</evidence>
<reference evidence="1" key="2">
    <citation type="submission" date="2025-08" db="UniProtKB">
        <authorList>
            <consortium name="Ensembl"/>
        </authorList>
    </citation>
    <scope>IDENTIFICATION</scope>
</reference>
<reference evidence="1 2" key="1">
    <citation type="submission" date="2020-05" db="EMBL/GenBank/DDBJ databases">
        <title>Electrophorus electricus (electric eel) genome, fEleEle1, primary haplotype.</title>
        <authorList>
            <person name="Myers G."/>
            <person name="Meyer A."/>
            <person name="Fedrigo O."/>
            <person name="Formenti G."/>
            <person name="Rhie A."/>
            <person name="Tracey A."/>
            <person name="Sims Y."/>
            <person name="Jarvis E.D."/>
        </authorList>
    </citation>
    <scope>NUCLEOTIDE SEQUENCE [LARGE SCALE GENOMIC DNA]</scope>
</reference>